<dbReference type="PANTHER" id="PTHR23427:SF2">
    <property type="entry name" value="SURFEIT LOCUS PROTEIN 1"/>
    <property type="match status" value="1"/>
</dbReference>
<keyword evidence="6" id="KW-1003">Cell membrane</keyword>
<comment type="subcellular location">
    <subcellularLocation>
        <location evidence="6">Cell membrane</location>
        <topology evidence="6">Multi-pass membrane protein</topology>
    </subcellularLocation>
    <subcellularLocation>
        <location evidence="1">Membrane</location>
    </subcellularLocation>
</comment>
<proteinExistence type="inferred from homology"/>
<organism evidence="7 8">
    <name type="scientific">Caldimonas aquatica</name>
    <dbReference type="NCBI Taxonomy" id="376175"/>
    <lineage>
        <taxon>Bacteria</taxon>
        <taxon>Pseudomonadati</taxon>
        <taxon>Pseudomonadota</taxon>
        <taxon>Betaproteobacteria</taxon>
        <taxon>Burkholderiales</taxon>
        <taxon>Sphaerotilaceae</taxon>
        <taxon>Caldimonas</taxon>
    </lineage>
</organism>
<dbReference type="Proteomes" id="UP001163266">
    <property type="component" value="Chromosome"/>
</dbReference>
<evidence type="ECO:0000256" key="6">
    <source>
        <dbReference type="RuleBase" id="RU363076"/>
    </source>
</evidence>
<evidence type="ECO:0000313" key="8">
    <source>
        <dbReference type="Proteomes" id="UP001163266"/>
    </source>
</evidence>
<evidence type="ECO:0000256" key="2">
    <source>
        <dbReference type="ARBA" id="ARBA00007165"/>
    </source>
</evidence>
<protein>
    <recommendedName>
        <fullName evidence="6">SURF1-like protein</fullName>
    </recommendedName>
</protein>
<keyword evidence="4 6" id="KW-1133">Transmembrane helix</keyword>
<dbReference type="InterPro" id="IPR002994">
    <property type="entry name" value="Surf1/Shy1"/>
</dbReference>
<name>A0ABY6MUB5_9BURK</name>
<reference evidence="7" key="1">
    <citation type="submission" date="2022-10" db="EMBL/GenBank/DDBJ databases">
        <title>Complete genome sequence of Schlegelella aquatica LMG 23380.</title>
        <authorList>
            <person name="Musilova J."/>
            <person name="Kourilova X."/>
            <person name="Bezdicek M."/>
            <person name="Hermankova K."/>
            <person name="Obruca S."/>
            <person name="Sedlar K."/>
        </authorList>
    </citation>
    <scope>NUCLEOTIDE SEQUENCE</scope>
    <source>
        <strain evidence="7">LMG 23380</strain>
    </source>
</reference>
<dbReference type="RefSeq" id="WP_264893338.1">
    <property type="nucleotide sequence ID" value="NZ_CP110257.1"/>
</dbReference>
<dbReference type="InterPro" id="IPR045214">
    <property type="entry name" value="Surf1/Surf4"/>
</dbReference>
<dbReference type="CDD" id="cd06662">
    <property type="entry name" value="SURF1"/>
    <property type="match status" value="1"/>
</dbReference>
<evidence type="ECO:0000256" key="1">
    <source>
        <dbReference type="ARBA" id="ARBA00004370"/>
    </source>
</evidence>
<keyword evidence="3 6" id="KW-0812">Transmembrane</keyword>
<evidence type="ECO:0000256" key="5">
    <source>
        <dbReference type="ARBA" id="ARBA00023136"/>
    </source>
</evidence>
<accession>A0ABY6MUB5</accession>
<keyword evidence="8" id="KW-1185">Reference proteome</keyword>
<dbReference type="PANTHER" id="PTHR23427">
    <property type="entry name" value="SURFEIT LOCUS PROTEIN"/>
    <property type="match status" value="1"/>
</dbReference>
<evidence type="ECO:0000256" key="3">
    <source>
        <dbReference type="ARBA" id="ARBA00022692"/>
    </source>
</evidence>
<gene>
    <name evidence="7" type="ORF">OMP39_03055</name>
</gene>
<dbReference type="EMBL" id="CP110257">
    <property type="protein sequence ID" value="UZD55584.1"/>
    <property type="molecule type" value="Genomic_DNA"/>
</dbReference>
<keyword evidence="5 6" id="KW-0472">Membrane</keyword>
<dbReference type="PROSITE" id="PS50895">
    <property type="entry name" value="SURF1"/>
    <property type="match status" value="1"/>
</dbReference>
<comment type="caution">
    <text evidence="6">Lacks conserved residue(s) required for the propagation of feature annotation.</text>
</comment>
<evidence type="ECO:0000256" key="4">
    <source>
        <dbReference type="ARBA" id="ARBA00022989"/>
    </source>
</evidence>
<evidence type="ECO:0000313" key="7">
    <source>
        <dbReference type="EMBL" id="UZD55584.1"/>
    </source>
</evidence>
<feature type="transmembrane region" description="Helical" evidence="6">
    <location>
        <begin position="215"/>
        <end position="235"/>
    </location>
</feature>
<comment type="similarity">
    <text evidence="2 6">Belongs to the SURF1 family.</text>
</comment>
<dbReference type="Pfam" id="PF02104">
    <property type="entry name" value="SURF1"/>
    <property type="match status" value="1"/>
</dbReference>
<sequence length="246" mass="27715">MRSDRWRRWAVLLAALGAVAATTMLGRWQLSRAAQKEALAEELRTQSLAAPVDLGAVSPAEAADPRWRSRRVIARGHWQAARTVFLDNRQMNGRPGFYVVTPLRLSGRDDAILVQRGWVPRDLQDRTRLPEVKSPDGEVRILARIAPPPTKLYEFAGEQSGPIRQNLDLQSYARETGLVLWPVSLVQLDDPGAPGPHDGLARQWPQPAVDVHKHYGYAAQWFALAALIAGLYVWFQLLRPRLRRSR</sequence>